<dbReference type="InterPro" id="IPR036465">
    <property type="entry name" value="vWFA_dom_sf"/>
</dbReference>
<protein>
    <submittedName>
        <fullName evidence="4">Calcium-activated chloride channel regulator 1-like 6</fullName>
    </submittedName>
</protein>
<dbReference type="Pfam" id="PF00092">
    <property type="entry name" value="VWA"/>
    <property type="match status" value="1"/>
</dbReference>
<feature type="region of interest" description="Disordered" evidence="1">
    <location>
        <begin position="961"/>
        <end position="987"/>
    </location>
</feature>
<dbReference type="AlphaFoldDB" id="A0A8J5N4T9"/>
<evidence type="ECO:0000313" key="4">
    <source>
        <dbReference type="EMBL" id="KAG7172984.1"/>
    </source>
</evidence>
<evidence type="ECO:0000256" key="2">
    <source>
        <dbReference type="SAM" id="Phobius"/>
    </source>
</evidence>
<gene>
    <name evidence="4" type="primary">Clca1-L6</name>
    <name evidence="4" type="ORF">Hamer_G008496</name>
</gene>
<dbReference type="Pfam" id="PF08434">
    <property type="entry name" value="CLCA"/>
    <property type="match status" value="1"/>
</dbReference>
<dbReference type="Proteomes" id="UP000747542">
    <property type="component" value="Unassembled WGS sequence"/>
</dbReference>
<evidence type="ECO:0000313" key="5">
    <source>
        <dbReference type="Proteomes" id="UP000747542"/>
    </source>
</evidence>
<proteinExistence type="predicted"/>
<dbReference type="GO" id="GO:0032991">
    <property type="term" value="C:protein-containing complex"/>
    <property type="evidence" value="ECO:0007669"/>
    <property type="project" value="UniProtKB-ARBA"/>
</dbReference>
<dbReference type="EMBL" id="JAHLQT010010178">
    <property type="protein sequence ID" value="KAG7172984.1"/>
    <property type="molecule type" value="Genomic_DNA"/>
</dbReference>
<keyword evidence="2" id="KW-1133">Transmembrane helix</keyword>
<reference evidence="4" key="1">
    <citation type="journal article" date="2021" name="Sci. Adv.">
        <title>The American lobster genome reveals insights on longevity, neural, and immune adaptations.</title>
        <authorList>
            <person name="Polinski J.M."/>
            <person name="Zimin A.V."/>
            <person name="Clark K.F."/>
            <person name="Kohn A.B."/>
            <person name="Sadowski N."/>
            <person name="Timp W."/>
            <person name="Ptitsyn A."/>
            <person name="Khanna P."/>
            <person name="Romanova D.Y."/>
            <person name="Williams P."/>
            <person name="Greenwood S.J."/>
            <person name="Moroz L.L."/>
            <person name="Walt D.R."/>
            <person name="Bodnar A.G."/>
        </authorList>
    </citation>
    <scope>NUCLEOTIDE SEQUENCE</scope>
    <source>
        <strain evidence="4">GMGI-L3</strain>
    </source>
</reference>
<dbReference type="Gene3D" id="3.40.50.410">
    <property type="entry name" value="von Willebrand factor, type A domain"/>
    <property type="match status" value="1"/>
</dbReference>
<dbReference type="CDD" id="cd00198">
    <property type="entry name" value="vWFA"/>
    <property type="match status" value="1"/>
</dbReference>
<feature type="compositionally biased region" description="Polar residues" evidence="1">
    <location>
        <begin position="923"/>
        <end position="938"/>
    </location>
</feature>
<dbReference type="PROSITE" id="PS50234">
    <property type="entry name" value="VWFA"/>
    <property type="match status" value="1"/>
</dbReference>
<feature type="transmembrane region" description="Helical" evidence="2">
    <location>
        <begin position="826"/>
        <end position="847"/>
    </location>
</feature>
<dbReference type="InterPro" id="IPR013783">
    <property type="entry name" value="Ig-like_fold"/>
</dbReference>
<accession>A0A8J5N4T9</accession>
<feature type="domain" description="VWFA" evidence="3">
    <location>
        <begin position="249"/>
        <end position="434"/>
    </location>
</feature>
<dbReference type="Gene3D" id="2.60.40.10">
    <property type="entry name" value="Immunoglobulins"/>
    <property type="match status" value="1"/>
</dbReference>
<name>A0A8J5N4T9_HOMAM</name>
<keyword evidence="2" id="KW-0812">Transmembrane</keyword>
<comment type="caution">
    <text evidence="4">The sequence shown here is derived from an EMBL/GenBank/DDBJ whole genome shotgun (WGS) entry which is preliminary data.</text>
</comment>
<organism evidence="4 5">
    <name type="scientific">Homarus americanus</name>
    <name type="common">American lobster</name>
    <dbReference type="NCBI Taxonomy" id="6706"/>
    <lineage>
        <taxon>Eukaryota</taxon>
        <taxon>Metazoa</taxon>
        <taxon>Ecdysozoa</taxon>
        <taxon>Arthropoda</taxon>
        <taxon>Crustacea</taxon>
        <taxon>Multicrustacea</taxon>
        <taxon>Malacostraca</taxon>
        <taxon>Eumalacostraca</taxon>
        <taxon>Eucarida</taxon>
        <taxon>Decapoda</taxon>
        <taxon>Pleocyemata</taxon>
        <taxon>Astacidea</taxon>
        <taxon>Nephropoidea</taxon>
        <taxon>Nephropidae</taxon>
        <taxon>Homarus</taxon>
    </lineage>
</organism>
<dbReference type="InterPro" id="IPR013642">
    <property type="entry name" value="CLCA_N"/>
</dbReference>
<keyword evidence="2" id="KW-0472">Membrane</keyword>
<feature type="region of interest" description="Disordered" evidence="1">
    <location>
        <begin position="910"/>
        <end position="944"/>
    </location>
</feature>
<dbReference type="InterPro" id="IPR002035">
    <property type="entry name" value="VWF_A"/>
</dbReference>
<evidence type="ECO:0000259" key="3">
    <source>
        <dbReference type="PROSITE" id="PS50234"/>
    </source>
</evidence>
<sequence length="1195" mass="130083">MSEVLAAASTVVFTATRGRANFRSVTVLVPPTWTTASCPLLETVHNATGETWDNADVRVTQERHPQHGPRPWTLHTRGCGQSGDYVSLGHELLLQNNTLANGRLVAHEWLQYRYGVFKERGEIGTPVHPPHYRAPDASWKPNTCANVPVVANPSCDPENLSCPIILTQEDNPDLTSSFMAFPEVSSVTHLCDEGTHDRDAPTRHNLLCSGKSAWEVMRASPDFQNNRNVEAGLRESDLKVKYVRARLPRIVLLVEDTNVMNVQKRWDFMRKAVRKMVTYDVPDGYSVGLVVFDSIAATKYPLTALTDGATREKVGSSLPRNPSQEGEHKRCIVCGLREALHLLRQDGPGGHVVMVTGGSGNLGEPEATEATHMLADAKVSLHAIIYPLTEKYPRPNAGLETLASRSGGHIFIVPDEGIGADSKLGMYYNLLDSLYHTLSALAGRSALPVKVHSAEHPGGRVPVSEGSFLVDPALGADTVFAIFYYDVTHVGNLIHLVNPQGQVIDTANMQKEDANINMITVRLVEAQVTPGLWRYKVANRADSHQALYVQVTSRPRPRPETPRVSVRGWTSHTMGLVNASDISQPLALYTEVVAGVAGVESAIVTATITKLGYASNGTQHQPQDVDLYDNGLTGLELGKYSIMVRVQGEVEGNEFARHVRLGMVDVVGTKPSPDALPPARVVDLRATLLPDTANQVSFTWTAPGGDLDYGTADRYVVMTSQNQRDLVEGGGTLLEGWPTPLASPAVQQHTITWQEYNTVNYLTLYAVDEEGNTAALSNIVTVFVPAPPTTTPSPPSLAPPVVPANTSTVREGTGAPVLAALDTRQLAVVFGCVGGFIVVVAIIVCYCTTAHRRHRKSAAAKKVHEVQDAYSVTVTVASKGTEFPDGKEALKDGIKKEYISPVESWSASQLLSSHQDSKRGSVSARSDNTSDHSASTKKSYGGSSGAMDYYGEASQYQYRHAGYPDHYPTPSDGYPTPTEGYPTPPEGYPNEGYPVPLEARSYISSQPSDSFLSVSCDLLPSSNGPPAYAAYPSYDSSLRSTKVPPPIPPKPKVLYTPEPYIYDTHSLDPHSSTPSVASEKRVRNVTMSKLMHQGIDKTFKSIYDETNWSNIKVEEVISHRCTPLRVHTEISLRVGTPPGRQRWLLLFYAPCRGCCSTGARWVMLSCCTVNRTSSPTTSLHCCMTLHFCCGQPCDL</sequence>
<keyword evidence="5" id="KW-1185">Reference proteome</keyword>
<evidence type="ECO:0000256" key="1">
    <source>
        <dbReference type="SAM" id="MobiDB-lite"/>
    </source>
</evidence>
<dbReference type="SUPFAM" id="SSF53300">
    <property type="entry name" value="vWA-like"/>
    <property type="match status" value="1"/>
</dbReference>